<protein>
    <submittedName>
        <fullName evidence="2">Uncharacterized protein</fullName>
    </submittedName>
</protein>
<dbReference type="OrthoDB" id="10358008at2759"/>
<accession>A0A218ZB24</accession>
<organism evidence="2 3">
    <name type="scientific">Diplocarpon coronariae</name>
    <dbReference type="NCBI Taxonomy" id="2795749"/>
    <lineage>
        <taxon>Eukaryota</taxon>
        <taxon>Fungi</taxon>
        <taxon>Dikarya</taxon>
        <taxon>Ascomycota</taxon>
        <taxon>Pezizomycotina</taxon>
        <taxon>Leotiomycetes</taxon>
        <taxon>Helotiales</taxon>
        <taxon>Drepanopezizaceae</taxon>
        <taxon>Diplocarpon</taxon>
    </lineage>
</organism>
<evidence type="ECO:0000256" key="1">
    <source>
        <dbReference type="SAM" id="MobiDB-lite"/>
    </source>
</evidence>
<dbReference type="InParanoid" id="A0A218ZB24"/>
<comment type="caution">
    <text evidence="2">The sequence shown here is derived from an EMBL/GenBank/DDBJ whole genome shotgun (WGS) entry which is preliminary data.</text>
</comment>
<dbReference type="AlphaFoldDB" id="A0A218ZB24"/>
<sequence length="497" mass="56637">MKSSLLTPPKLLSSAESERLALRKIRAKQRALTKSRPRSPPPRRPWISIFQIQRLVNEACAQTLTEANQGLEEGVKGELREEWWMIVDDCVNVFWERLRCFDCGGICGAETWGEGQGVDGLERYLEVLRAEMDISEPWELQEDKVDRWDMLLWNIEKTIAASRRERCVFAADAAARAEVERLRIEETRRKEAAMEQARREKVARDQRLSEKDEELQRFAAVGSPVQLYGDWRYEMKGYGEDIDDIGDEEMMKGLKIRKGEGRGRERDRAEVDVLSTIDELDEDGPFVRGEGKWPRGSVKSMQRLSTVDESDRDVDEEALIHMPRRVDSDAASTNGVLQPFMIDELDGLDDSDQDEAIEINTIPRQEPHSTTPDLVEPIAADSKPSSSIDEALYADDDMKSAIIQDIHKDSEFLVTDASSQTQSLIRDTMMQEEDTRSLFCDGDEDMKDEKPKEMVGFLFDGDRDDDMEGGYVHYIMSGDVRELGVMMGGESDESEEL</sequence>
<dbReference type="Proteomes" id="UP000242519">
    <property type="component" value="Unassembled WGS sequence"/>
</dbReference>
<name>A0A218ZB24_9HELO</name>
<proteinExistence type="predicted"/>
<feature type="region of interest" description="Disordered" evidence="1">
    <location>
        <begin position="291"/>
        <end position="310"/>
    </location>
</feature>
<evidence type="ECO:0000313" key="2">
    <source>
        <dbReference type="EMBL" id="OWP04942.1"/>
    </source>
</evidence>
<evidence type="ECO:0000313" key="3">
    <source>
        <dbReference type="Proteomes" id="UP000242519"/>
    </source>
</evidence>
<dbReference type="EMBL" id="MZNU01000088">
    <property type="protein sequence ID" value="OWP04942.1"/>
    <property type="molecule type" value="Genomic_DNA"/>
</dbReference>
<reference evidence="2 3" key="1">
    <citation type="submission" date="2017-04" db="EMBL/GenBank/DDBJ databases">
        <title>Draft genome sequence of Marssonina coronaria NL1: causal agent of apple blotch.</title>
        <authorList>
            <person name="Cheng Q."/>
        </authorList>
    </citation>
    <scope>NUCLEOTIDE SEQUENCE [LARGE SCALE GENOMIC DNA]</scope>
    <source>
        <strain evidence="2 3">NL1</strain>
    </source>
</reference>
<gene>
    <name evidence="2" type="ORF">B2J93_6988</name>
</gene>
<keyword evidence="3" id="KW-1185">Reference proteome</keyword>